<organism evidence="2 3">
    <name type="scientific">Gloeothece verrucosa (strain PCC 7822)</name>
    <name type="common">Cyanothece sp. (strain PCC 7822)</name>
    <dbReference type="NCBI Taxonomy" id="497965"/>
    <lineage>
        <taxon>Bacteria</taxon>
        <taxon>Bacillati</taxon>
        <taxon>Cyanobacteriota</taxon>
        <taxon>Cyanophyceae</taxon>
        <taxon>Oscillatoriophycideae</taxon>
        <taxon>Chroococcales</taxon>
        <taxon>Aphanothecaceae</taxon>
        <taxon>Gloeothece</taxon>
        <taxon>Gloeothece verrucosa</taxon>
    </lineage>
</organism>
<feature type="chain" id="PRO_5003141362" evidence="1">
    <location>
        <begin position="28"/>
        <end position="162"/>
    </location>
</feature>
<evidence type="ECO:0000313" key="2">
    <source>
        <dbReference type="EMBL" id="ADN17779.1"/>
    </source>
</evidence>
<dbReference type="EMBL" id="CP002199">
    <property type="protein sequence ID" value="ADN17779.1"/>
    <property type="molecule type" value="Genomic_DNA"/>
</dbReference>
<geneLocation type="plasmid" evidence="2 3">
    <name>Cy782201</name>
</geneLocation>
<protein>
    <submittedName>
        <fullName evidence="2">Uncharacterized protein</fullName>
    </submittedName>
</protein>
<evidence type="ECO:0000256" key="1">
    <source>
        <dbReference type="SAM" id="SignalP"/>
    </source>
</evidence>
<keyword evidence="2" id="KW-0614">Plasmid</keyword>
<dbReference type="HOGENOM" id="CLU_118481_0_0_3"/>
<dbReference type="KEGG" id="cyj:Cyan7822_5925"/>
<name>E0ULE9_GLOV7</name>
<dbReference type="OrthoDB" id="428409at2"/>
<feature type="signal peptide" evidence="1">
    <location>
        <begin position="1"/>
        <end position="27"/>
    </location>
</feature>
<dbReference type="AlphaFoldDB" id="E0ULE9"/>
<keyword evidence="3" id="KW-1185">Reference proteome</keyword>
<accession>E0ULE9</accession>
<proteinExistence type="predicted"/>
<evidence type="ECO:0000313" key="3">
    <source>
        <dbReference type="Proteomes" id="UP000008206"/>
    </source>
</evidence>
<dbReference type="RefSeq" id="WP_013334529.1">
    <property type="nucleotide sequence ID" value="NC_014533.1"/>
</dbReference>
<keyword evidence="1" id="KW-0732">Signal</keyword>
<gene>
    <name evidence="2" type="ordered locus">Cyan7822_5925</name>
</gene>
<dbReference type="Proteomes" id="UP000008206">
    <property type="component" value="Plasmid Cy782201"/>
</dbReference>
<sequence length="162" mass="17559">MKKINNKSPIFLVISSLIFGFNLPAKAETCVPISVVNGQGNSITKTVSPPTIPAGPLGMVGVDITRNNWNTDWAVPSEQKFKRFIATISSDGGAFDIKMYLKYSDQTTGEFYNSDGVQINSNQPLQIEAAPRPDDEPYQVNLLVGGLNHIGSNYTASVVACY</sequence>
<reference evidence="3" key="1">
    <citation type="journal article" date="2011" name="MBio">
        <title>Novel metabolic attributes of the genus Cyanothece, comprising a group of unicellular nitrogen-fixing Cyanobacteria.</title>
        <authorList>
            <person name="Bandyopadhyay A."/>
            <person name="Elvitigala T."/>
            <person name="Welsh E."/>
            <person name="Stockel J."/>
            <person name="Liberton M."/>
            <person name="Min H."/>
            <person name="Sherman L.A."/>
            <person name="Pakrasi H.B."/>
        </authorList>
    </citation>
    <scope>NUCLEOTIDE SEQUENCE [LARGE SCALE GENOMIC DNA]</scope>
    <source>
        <strain evidence="3">PCC 7822</strain>
        <plasmid evidence="3">Cy782201</plasmid>
    </source>
</reference>